<evidence type="ECO:0000313" key="15">
    <source>
        <dbReference type="EMBL" id="RKP02527.1"/>
    </source>
</evidence>
<evidence type="ECO:0000259" key="13">
    <source>
        <dbReference type="PROSITE" id="PS50290"/>
    </source>
</evidence>
<feature type="domain" description="PI3K/PI4K catalytic" evidence="13">
    <location>
        <begin position="1"/>
        <end position="273"/>
    </location>
</feature>
<dbReference type="Pfam" id="PF00454">
    <property type="entry name" value="PI3_PI4_kinase"/>
    <property type="match status" value="1"/>
</dbReference>
<keyword evidence="4" id="KW-0808">Transferase</keyword>
<dbReference type="GO" id="GO:0004674">
    <property type="term" value="F:protein serine/threonine kinase activity"/>
    <property type="evidence" value="ECO:0007669"/>
    <property type="project" value="UniProtKB-KW"/>
</dbReference>
<dbReference type="GO" id="GO:0005694">
    <property type="term" value="C:chromosome"/>
    <property type="evidence" value="ECO:0007669"/>
    <property type="project" value="TreeGrafter"/>
</dbReference>
<evidence type="ECO:0000256" key="12">
    <source>
        <dbReference type="ARBA" id="ARBA00048679"/>
    </source>
</evidence>
<keyword evidence="3" id="KW-0723">Serine/threonine-protein kinase</keyword>
<organism evidence="15 16">
    <name type="scientific">Caulochytrium protostelioides</name>
    <dbReference type="NCBI Taxonomy" id="1555241"/>
    <lineage>
        <taxon>Eukaryota</taxon>
        <taxon>Fungi</taxon>
        <taxon>Fungi incertae sedis</taxon>
        <taxon>Chytridiomycota</taxon>
        <taxon>Chytridiomycota incertae sedis</taxon>
        <taxon>Chytridiomycetes</taxon>
        <taxon>Caulochytriales</taxon>
        <taxon>Caulochytriaceae</taxon>
        <taxon>Caulochytrium</taxon>
    </lineage>
</organism>
<dbReference type="PROSITE" id="PS50290">
    <property type="entry name" value="PI3_4_KINASE_3"/>
    <property type="match status" value="1"/>
</dbReference>
<dbReference type="PROSITE" id="PS00916">
    <property type="entry name" value="PI3_4_KINASE_2"/>
    <property type="match status" value="1"/>
</dbReference>
<evidence type="ECO:0000256" key="6">
    <source>
        <dbReference type="ARBA" id="ARBA00022763"/>
    </source>
</evidence>
<feature type="domain" description="FATC" evidence="14">
    <location>
        <begin position="272"/>
        <end position="304"/>
    </location>
</feature>
<dbReference type="SUPFAM" id="SSF56112">
    <property type="entry name" value="Protein kinase-like (PK-like)"/>
    <property type="match status" value="1"/>
</dbReference>
<name>A0A4P9XAW9_9FUNG</name>
<dbReference type="InterPro" id="IPR018936">
    <property type="entry name" value="PI3/4_kinase_CS"/>
</dbReference>
<evidence type="ECO:0000256" key="5">
    <source>
        <dbReference type="ARBA" id="ARBA00022741"/>
    </source>
</evidence>
<dbReference type="GO" id="GO:0005634">
    <property type="term" value="C:nucleus"/>
    <property type="evidence" value="ECO:0007669"/>
    <property type="project" value="UniProtKB-SubCell"/>
</dbReference>
<accession>A0A4P9XAW9</accession>
<dbReference type="GO" id="GO:0005524">
    <property type="term" value="F:ATP binding"/>
    <property type="evidence" value="ECO:0007669"/>
    <property type="project" value="UniProtKB-KW"/>
</dbReference>
<dbReference type="GO" id="GO:0006281">
    <property type="term" value="P:DNA repair"/>
    <property type="evidence" value="ECO:0007669"/>
    <property type="project" value="TreeGrafter"/>
</dbReference>
<dbReference type="Proteomes" id="UP000274922">
    <property type="component" value="Unassembled WGS sequence"/>
</dbReference>
<dbReference type="InterPro" id="IPR050517">
    <property type="entry name" value="DDR_Repair_Kinase"/>
</dbReference>
<dbReference type="Gene3D" id="1.10.1070.11">
    <property type="entry name" value="Phosphatidylinositol 3-/4-kinase, catalytic domain"/>
    <property type="match status" value="1"/>
</dbReference>
<dbReference type="CDD" id="cd00892">
    <property type="entry name" value="PIKKc_ATR"/>
    <property type="match status" value="1"/>
</dbReference>
<evidence type="ECO:0000256" key="2">
    <source>
        <dbReference type="ARBA" id="ARBA00012513"/>
    </source>
</evidence>
<evidence type="ECO:0000256" key="4">
    <source>
        <dbReference type="ARBA" id="ARBA00022679"/>
    </source>
</evidence>
<dbReference type="InterPro" id="IPR003152">
    <property type="entry name" value="FATC_dom"/>
</dbReference>
<protein>
    <recommendedName>
        <fullName evidence="10">Serine/threonine-protein kinase ATR</fullName>
        <ecNumber evidence="2">2.7.11.1</ecNumber>
    </recommendedName>
</protein>
<keyword evidence="16" id="KW-1185">Reference proteome</keyword>
<dbReference type="SMART" id="SM01343">
    <property type="entry name" value="FATC"/>
    <property type="match status" value="1"/>
</dbReference>
<evidence type="ECO:0000256" key="8">
    <source>
        <dbReference type="ARBA" id="ARBA00022840"/>
    </source>
</evidence>
<dbReference type="GO" id="GO:0000723">
    <property type="term" value="P:telomere maintenance"/>
    <property type="evidence" value="ECO:0007669"/>
    <property type="project" value="TreeGrafter"/>
</dbReference>
<sequence length="304" mass="34181">MEFAGIISRLLQRDEQSRGRGLRIRTYAVTPISEECGLIQWVPATTGFRIIVQQRYTARGMGLPSSAIRAIAERRGKDWNKRLHAFVHDLLPPHPPIFYTWFHEMFGTPQRWLAARSRYAATMATMSIVGWIIGLGDRHGENILFDEKSGDCVHVDLNCLFEKGLTLAEPELVPFRLTHNLTDALGVTGVEGPFRRGCESVYRVMREHRDALNAVLETFLHDPLCEWGKSLRFAAGHTGSLVEKQQAMEVEQAAKALATIDRKLLGIDKVSIPLSVEGQVQELIRAATDVNLLAQMYIGWGSYL</sequence>
<dbReference type="AlphaFoldDB" id="A0A4P9XAW9"/>
<evidence type="ECO:0000259" key="14">
    <source>
        <dbReference type="PROSITE" id="PS51190"/>
    </source>
</evidence>
<dbReference type="InterPro" id="IPR011009">
    <property type="entry name" value="Kinase-like_dom_sf"/>
</dbReference>
<dbReference type="SMART" id="SM00146">
    <property type="entry name" value="PI3Kc"/>
    <property type="match status" value="1"/>
</dbReference>
<keyword evidence="5" id="KW-0547">Nucleotide-binding</keyword>
<comment type="subcellular location">
    <subcellularLocation>
        <location evidence="1">Nucleus</location>
    </subcellularLocation>
</comment>
<gene>
    <name evidence="15" type="ORF">CXG81DRAFT_10657</name>
</gene>
<evidence type="ECO:0000313" key="16">
    <source>
        <dbReference type="Proteomes" id="UP000274922"/>
    </source>
</evidence>
<evidence type="ECO:0000256" key="11">
    <source>
        <dbReference type="ARBA" id="ARBA00047899"/>
    </source>
</evidence>
<dbReference type="PANTHER" id="PTHR11139:SF69">
    <property type="entry name" value="SERINE_THREONINE-PROTEIN KINASE ATR"/>
    <property type="match status" value="1"/>
</dbReference>
<dbReference type="STRING" id="1555241.A0A4P9XAW9"/>
<keyword evidence="6" id="KW-0227">DNA damage</keyword>
<dbReference type="PANTHER" id="PTHR11139">
    <property type="entry name" value="ATAXIA TELANGIECTASIA MUTATED ATM -RELATED"/>
    <property type="match status" value="1"/>
</dbReference>
<keyword evidence="9" id="KW-0539">Nucleus</keyword>
<dbReference type="GO" id="GO:0000077">
    <property type="term" value="P:DNA damage checkpoint signaling"/>
    <property type="evidence" value="ECO:0007669"/>
    <property type="project" value="TreeGrafter"/>
</dbReference>
<dbReference type="PROSITE" id="PS51190">
    <property type="entry name" value="FATC"/>
    <property type="match status" value="1"/>
</dbReference>
<dbReference type="OrthoDB" id="381190at2759"/>
<dbReference type="EC" id="2.7.11.1" evidence="2"/>
<evidence type="ECO:0000256" key="7">
    <source>
        <dbReference type="ARBA" id="ARBA00022777"/>
    </source>
</evidence>
<keyword evidence="7" id="KW-0418">Kinase</keyword>
<comment type="catalytic activity">
    <reaction evidence="12">
        <text>L-seryl-[protein] + ATP = O-phospho-L-seryl-[protein] + ADP + H(+)</text>
        <dbReference type="Rhea" id="RHEA:17989"/>
        <dbReference type="Rhea" id="RHEA-COMP:9863"/>
        <dbReference type="Rhea" id="RHEA-COMP:11604"/>
        <dbReference type="ChEBI" id="CHEBI:15378"/>
        <dbReference type="ChEBI" id="CHEBI:29999"/>
        <dbReference type="ChEBI" id="CHEBI:30616"/>
        <dbReference type="ChEBI" id="CHEBI:83421"/>
        <dbReference type="ChEBI" id="CHEBI:456216"/>
        <dbReference type="EC" id="2.7.11.1"/>
    </reaction>
</comment>
<dbReference type="Pfam" id="PF02260">
    <property type="entry name" value="FATC"/>
    <property type="match status" value="1"/>
</dbReference>
<dbReference type="InterPro" id="IPR000403">
    <property type="entry name" value="PI3/4_kinase_cat_dom"/>
</dbReference>
<reference evidence="16" key="1">
    <citation type="journal article" date="2018" name="Nat. Microbiol.">
        <title>Leveraging single-cell genomics to expand the fungal tree of life.</title>
        <authorList>
            <person name="Ahrendt S.R."/>
            <person name="Quandt C.A."/>
            <person name="Ciobanu D."/>
            <person name="Clum A."/>
            <person name="Salamov A."/>
            <person name="Andreopoulos B."/>
            <person name="Cheng J.F."/>
            <person name="Woyke T."/>
            <person name="Pelin A."/>
            <person name="Henrissat B."/>
            <person name="Reynolds N.K."/>
            <person name="Benny G.L."/>
            <person name="Smith M.E."/>
            <person name="James T.Y."/>
            <person name="Grigoriev I.V."/>
        </authorList>
    </citation>
    <scope>NUCLEOTIDE SEQUENCE [LARGE SCALE GENOMIC DNA]</scope>
    <source>
        <strain evidence="16">ATCC 52028</strain>
    </source>
</reference>
<proteinExistence type="predicted"/>
<comment type="catalytic activity">
    <reaction evidence="11">
        <text>L-threonyl-[protein] + ATP = O-phospho-L-threonyl-[protein] + ADP + H(+)</text>
        <dbReference type="Rhea" id="RHEA:46608"/>
        <dbReference type="Rhea" id="RHEA-COMP:11060"/>
        <dbReference type="Rhea" id="RHEA-COMP:11605"/>
        <dbReference type="ChEBI" id="CHEBI:15378"/>
        <dbReference type="ChEBI" id="CHEBI:30013"/>
        <dbReference type="ChEBI" id="CHEBI:30616"/>
        <dbReference type="ChEBI" id="CHEBI:61977"/>
        <dbReference type="ChEBI" id="CHEBI:456216"/>
        <dbReference type="EC" id="2.7.11.1"/>
    </reaction>
</comment>
<evidence type="ECO:0000256" key="1">
    <source>
        <dbReference type="ARBA" id="ARBA00004123"/>
    </source>
</evidence>
<evidence type="ECO:0000256" key="9">
    <source>
        <dbReference type="ARBA" id="ARBA00023242"/>
    </source>
</evidence>
<evidence type="ECO:0000256" key="3">
    <source>
        <dbReference type="ARBA" id="ARBA00022527"/>
    </source>
</evidence>
<keyword evidence="8" id="KW-0067">ATP-binding</keyword>
<dbReference type="Gene3D" id="3.30.1010.10">
    <property type="entry name" value="Phosphatidylinositol 3-kinase Catalytic Subunit, Chain A, domain 4"/>
    <property type="match status" value="1"/>
</dbReference>
<dbReference type="InterPro" id="IPR036940">
    <property type="entry name" value="PI3/4_kinase_cat_sf"/>
</dbReference>
<evidence type="ECO:0000256" key="10">
    <source>
        <dbReference type="ARBA" id="ARBA00024420"/>
    </source>
</evidence>
<dbReference type="EMBL" id="ML014141">
    <property type="protein sequence ID" value="RKP02527.1"/>
    <property type="molecule type" value="Genomic_DNA"/>
</dbReference>